<comment type="catalytic activity">
    <reaction evidence="1 18">
        <text>a 1,2-diacyl-sn-glycero-3-phosphate + CTP + H(+) = a CDP-1,2-diacyl-sn-glycerol + diphosphate</text>
        <dbReference type="Rhea" id="RHEA:16229"/>
        <dbReference type="ChEBI" id="CHEBI:15378"/>
        <dbReference type="ChEBI" id="CHEBI:33019"/>
        <dbReference type="ChEBI" id="CHEBI:37563"/>
        <dbReference type="ChEBI" id="CHEBI:58332"/>
        <dbReference type="ChEBI" id="CHEBI:58608"/>
        <dbReference type="EC" id="2.7.7.41"/>
    </reaction>
</comment>
<evidence type="ECO:0000256" key="11">
    <source>
        <dbReference type="ARBA" id="ARBA00022692"/>
    </source>
</evidence>
<evidence type="ECO:0000256" key="14">
    <source>
        <dbReference type="ARBA" id="ARBA00023098"/>
    </source>
</evidence>
<keyword evidence="11 18" id="KW-0812">Transmembrane</keyword>
<sequence length="261" mass="29839">MKDLTKRLITAIIGVIILIGVLLLGIKAVKVAVFIVTLEIIRELYNAFYKLEIRISLPILYLSSLITFLFSYFNYNIIFPLIITFLINGFFSIILIKYSTRDMVYTIFSYFYGVFFINLLAYVNEISFLISAFIIAFSTDTFAYIIGSKFGKHKLIERISPHKSVEGAIGGSTFSVIVTGFYFYFVKTHYINFDIDISVLIIILLASISGQFGDLFASKIKRETGIKDFSQILPGHGGFLDRFDSLIFVCPFVYFLYYFIS</sequence>
<organism evidence="20 21">
    <name type="scientific">Peptoniphilus lacrimalis</name>
    <dbReference type="NCBI Taxonomy" id="33031"/>
    <lineage>
        <taxon>Bacteria</taxon>
        <taxon>Bacillati</taxon>
        <taxon>Bacillota</taxon>
        <taxon>Tissierellia</taxon>
        <taxon>Tissierellales</taxon>
        <taxon>Peptoniphilaceae</taxon>
        <taxon>Peptoniphilus</taxon>
    </lineage>
</organism>
<evidence type="ECO:0000256" key="7">
    <source>
        <dbReference type="ARBA" id="ARBA00019373"/>
    </source>
</evidence>
<comment type="pathway">
    <text evidence="3 18">Phospholipid metabolism; CDP-diacylglycerol biosynthesis; CDP-diacylglycerol from sn-glycerol 3-phosphate: step 3/3.</text>
</comment>
<keyword evidence="12 18" id="KW-0548">Nucleotidyltransferase</keyword>
<dbReference type="GO" id="GO:0005886">
    <property type="term" value="C:plasma membrane"/>
    <property type="evidence" value="ECO:0007669"/>
    <property type="project" value="UniProtKB-SubCell"/>
</dbReference>
<evidence type="ECO:0000256" key="1">
    <source>
        <dbReference type="ARBA" id="ARBA00001698"/>
    </source>
</evidence>
<feature type="transmembrane region" description="Helical" evidence="19">
    <location>
        <begin position="167"/>
        <end position="185"/>
    </location>
</feature>
<dbReference type="Pfam" id="PF01148">
    <property type="entry name" value="CTP_transf_1"/>
    <property type="match status" value="1"/>
</dbReference>
<feature type="transmembrane region" description="Helical" evidence="19">
    <location>
        <begin position="53"/>
        <end position="71"/>
    </location>
</feature>
<feature type="transmembrane region" description="Helical" evidence="19">
    <location>
        <begin position="239"/>
        <end position="260"/>
    </location>
</feature>
<evidence type="ECO:0000313" key="20">
    <source>
        <dbReference type="EMBL" id="SUB57111.1"/>
    </source>
</evidence>
<evidence type="ECO:0000256" key="3">
    <source>
        <dbReference type="ARBA" id="ARBA00005119"/>
    </source>
</evidence>
<evidence type="ECO:0000256" key="19">
    <source>
        <dbReference type="SAM" id="Phobius"/>
    </source>
</evidence>
<gene>
    <name evidence="20" type="primary">cdsA</name>
    <name evidence="20" type="ORF">NCTC13149_00927</name>
</gene>
<dbReference type="GO" id="GO:0004605">
    <property type="term" value="F:phosphatidate cytidylyltransferase activity"/>
    <property type="evidence" value="ECO:0007669"/>
    <property type="project" value="UniProtKB-EC"/>
</dbReference>
<feature type="transmembrane region" description="Helical" evidence="19">
    <location>
        <begin position="77"/>
        <end position="96"/>
    </location>
</feature>
<keyword evidence="10 18" id="KW-0808">Transferase</keyword>
<feature type="transmembrane region" description="Helical" evidence="19">
    <location>
        <begin position="103"/>
        <end position="122"/>
    </location>
</feature>
<evidence type="ECO:0000256" key="15">
    <source>
        <dbReference type="ARBA" id="ARBA00023136"/>
    </source>
</evidence>
<keyword evidence="8" id="KW-1003">Cell membrane</keyword>
<evidence type="ECO:0000256" key="4">
    <source>
        <dbReference type="ARBA" id="ARBA00005189"/>
    </source>
</evidence>
<evidence type="ECO:0000256" key="17">
    <source>
        <dbReference type="ARBA" id="ARBA00023264"/>
    </source>
</evidence>
<dbReference type="RefSeq" id="WP_019034559.1">
    <property type="nucleotide sequence ID" value="NZ_UGSZ01000001.1"/>
</dbReference>
<comment type="subcellular location">
    <subcellularLocation>
        <location evidence="2">Cell membrane</location>
        <topology evidence="2">Multi-pass membrane protein</topology>
    </subcellularLocation>
</comment>
<evidence type="ECO:0000256" key="2">
    <source>
        <dbReference type="ARBA" id="ARBA00004651"/>
    </source>
</evidence>
<accession>A0A379C4S4</accession>
<dbReference type="AlphaFoldDB" id="A0A379C4S4"/>
<dbReference type="InterPro" id="IPR000374">
    <property type="entry name" value="PC_trans"/>
</dbReference>
<evidence type="ECO:0000256" key="9">
    <source>
        <dbReference type="ARBA" id="ARBA00022516"/>
    </source>
</evidence>
<evidence type="ECO:0000256" key="8">
    <source>
        <dbReference type="ARBA" id="ARBA00022475"/>
    </source>
</evidence>
<reference evidence="20 21" key="1">
    <citation type="submission" date="2018-06" db="EMBL/GenBank/DDBJ databases">
        <authorList>
            <consortium name="Pathogen Informatics"/>
            <person name="Doyle S."/>
        </authorList>
    </citation>
    <scope>NUCLEOTIDE SEQUENCE [LARGE SCALE GENOMIC DNA]</scope>
    <source>
        <strain evidence="20 21">NCTC13149</strain>
    </source>
</reference>
<evidence type="ECO:0000256" key="16">
    <source>
        <dbReference type="ARBA" id="ARBA00023209"/>
    </source>
</evidence>
<dbReference type="PANTHER" id="PTHR46382">
    <property type="entry name" value="PHOSPHATIDATE CYTIDYLYLTRANSFERASE"/>
    <property type="match status" value="1"/>
</dbReference>
<comment type="similarity">
    <text evidence="5 18">Belongs to the CDS family.</text>
</comment>
<dbReference type="Proteomes" id="UP000255517">
    <property type="component" value="Unassembled WGS sequence"/>
</dbReference>
<protein>
    <recommendedName>
        <fullName evidence="7 18">Phosphatidate cytidylyltransferase</fullName>
        <ecNumber evidence="6 18">2.7.7.41</ecNumber>
    </recommendedName>
</protein>
<feature type="transmembrane region" description="Helical" evidence="19">
    <location>
        <begin position="197"/>
        <end position="218"/>
    </location>
</feature>
<keyword evidence="13 19" id="KW-1133">Transmembrane helix</keyword>
<evidence type="ECO:0000256" key="12">
    <source>
        <dbReference type="ARBA" id="ARBA00022695"/>
    </source>
</evidence>
<dbReference type="PANTHER" id="PTHR46382:SF1">
    <property type="entry name" value="PHOSPHATIDATE CYTIDYLYLTRANSFERASE"/>
    <property type="match status" value="1"/>
</dbReference>
<dbReference type="PROSITE" id="PS01315">
    <property type="entry name" value="CDS"/>
    <property type="match status" value="1"/>
</dbReference>
<proteinExistence type="inferred from homology"/>
<dbReference type="EC" id="2.7.7.41" evidence="6 18"/>
<comment type="pathway">
    <text evidence="4">Lipid metabolism.</text>
</comment>
<dbReference type="EMBL" id="UGSZ01000001">
    <property type="protein sequence ID" value="SUB57111.1"/>
    <property type="molecule type" value="Genomic_DNA"/>
</dbReference>
<evidence type="ECO:0000256" key="6">
    <source>
        <dbReference type="ARBA" id="ARBA00012487"/>
    </source>
</evidence>
<keyword evidence="15 19" id="KW-0472">Membrane</keyword>
<evidence type="ECO:0000256" key="18">
    <source>
        <dbReference type="RuleBase" id="RU003938"/>
    </source>
</evidence>
<feature type="transmembrane region" description="Helical" evidence="19">
    <location>
        <begin position="128"/>
        <end position="146"/>
    </location>
</feature>
<dbReference type="STRING" id="1122949.GCA_000378725_00670"/>
<dbReference type="OrthoDB" id="9799199at2"/>
<keyword evidence="9" id="KW-0444">Lipid biosynthesis</keyword>
<name>A0A379C4S4_9FIRM</name>
<evidence type="ECO:0000256" key="13">
    <source>
        <dbReference type="ARBA" id="ARBA00022989"/>
    </source>
</evidence>
<keyword evidence="14" id="KW-0443">Lipid metabolism</keyword>
<keyword evidence="17" id="KW-1208">Phospholipid metabolism</keyword>
<evidence type="ECO:0000256" key="10">
    <source>
        <dbReference type="ARBA" id="ARBA00022679"/>
    </source>
</evidence>
<dbReference type="GO" id="GO:0016024">
    <property type="term" value="P:CDP-diacylglycerol biosynthetic process"/>
    <property type="evidence" value="ECO:0007669"/>
    <property type="project" value="UniProtKB-UniPathway"/>
</dbReference>
<evidence type="ECO:0000313" key="21">
    <source>
        <dbReference type="Proteomes" id="UP000255517"/>
    </source>
</evidence>
<evidence type="ECO:0000256" key="5">
    <source>
        <dbReference type="ARBA" id="ARBA00010185"/>
    </source>
</evidence>
<dbReference type="UniPathway" id="UPA00557">
    <property type="reaction ID" value="UER00614"/>
</dbReference>
<keyword evidence="16" id="KW-0594">Phospholipid biosynthesis</keyword>
<feature type="transmembrane region" description="Helical" evidence="19">
    <location>
        <begin position="12"/>
        <end position="41"/>
    </location>
</feature>